<gene>
    <name evidence="10" type="ORF">ASPCAL04624</name>
</gene>
<evidence type="ECO:0000256" key="3">
    <source>
        <dbReference type="ARBA" id="ARBA00004721"/>
    </source>
</evidence>
<dbReference type="AlphaFoldDB" id="A0A0U5FYQ2"/>
<dbReference type="InterPro" id="IPR030470">
    <property type="entry name" value="UbiA_prenylTrfase_CS"/>
</dbReference>
<protein>
    <submittedName>
        <fullName evidence="10">Uncharacterized protein</fullName>
    </submittedName>
</protein>
<dbReference type="EMBL" id="CDMC01000003">
    <property type="protein sequence ID" value="CEL03470.1"/>
    <property type="molecule type" value="Genomic_DNA"/>
</dbReference>
<dbReference type="Gene3D" id="1.10.357.140">
    <property type="entry name" value="UbiA prenyltransferase"/>
    <property type="match status" value="1"/>
</dbReference>
<reference evidence="11" key="1">
    <citation type="journal article" date="2016" name="Genome Announc.">
        <title>Draft genome sequences of fungus Aspergillus calidoustus.</title>
        <authorList>
            <person name="Horn F."/>
            <person name="Linde J."/>
            <person name="Mattern D.J."/>
            <person name="Walther G."/>
            <person name="Guthke R."/>
            <person name="Scherlach K."/>
            <person name="Martin K."/>
            <person name="Brakhage A.A."/>
            <person name="Petzke L."/>
            <person name="Valiante V."/>
        </authorList>
    </citation>
    <scope>NUCLEOTIDE SEQUENCE [LARGE SCALE GENOMIC DNA]</scope>
    <source>
        <strain evidence="11">SF006504</strain>
    </source>
</reference>
<dbReference type="STRING" id="454130.A0A0U5FYQ2"/>
<comment type="similarity">
    <text evidence="4">Belongs to the UbiA prenyltransferase family.</text>
</comment>
<dbReference type="Pfam" id="PF01040">
    <property type="entry name" value="UbiA"/>
    <property type="match status" value="1"/>
</dbReference>
<dbReference type="PANTHER" id="PTHR11048:SF28">
    <property type="entry name" value="4-HYDROXYBENZOATE POLYPRENYLTRANSFERASE, MITOCHONDRIAL"/>
    <property type="match status" value="1"/>
</dbReference>
<evidence type="ECO:0000256" key="7">
    <source>
        <dbReference type="ARBA" id="ARBA00022989"/>
    </source>
</evidence>
<feature type="transmembrane region" description="Helical" evidence="9">
    <location>
        <begin position="322"/>
        <end position="345"/>
    </location>
</feature>
<feature type="transmembrane region" description="Helical" evidence="9">
    <location>
        <begin position="267"/>
        <end position="285"/>
    </location>
</feature>
<feature type="transmembrane region" description="Helical" evidence="9">
    <location>
        <begin position="218"/>
        <end position="237"/>
    </location>
</feature>
<keyword evidence="6 9" id="KW-0812">Transmembrane</keyword>
<dbReference type="CDD" id="cd13959">
    <property type="entry name" value="PT_UbiA_COQ2"/>
    <property type="match status" value="1"/>
</dbReference>
<evidence type="ECO:0000313" key="11">
    <source>
        <dbReference type="Proteomes" id="UP000054771"/>
    </source>
</evidence>
<accession>A0A0U5FYQ2</accession>
<feature type="transmembrane region" description="Helical" evidence="9">
    <location>
        <begin position="82"/>
        <end position="103"/>
    </location>
</feature>
<organism evidence="10 11">
    <name type="scientific">Aspergillus calidoustus</name>
    <dbReference type="NCBI Taxonomy" id="454130"/>
    <lineage>
        <taxon>Eukaryota</taxon>
        <taxon>Fungi</taxon>
        <taxon>Dikarya</taxon>
        <taxon>Ascomycota</taxon>
        <taxon>Pezizomycotina</taxon>
        <taxon>Eurotiomycetes</taxon>
        <taxon>Eurotiomycetidae</taxon>
        <taxon>Eurotiales</taxon>
        <taxon>Aspergillaceae</taxon>
        <taxon>Aspergillus</taxon>
        <taxon>Aspergillus subgen. Nidulantes</taxon>
    </lineage>
</organism>
<keyword evidence="11" id="KW-1185">Reference proteome</keyword>
<keyword evidence="8 9" id="KW-0472">Membrane</keyword>
<comment type="subcellular location">
    <subcellularLocation>
        <location evidence="2">Membrane</location>
        <topology evidence="2">Multi-pass membrane protein</topology>
    </subcellularLocation>
</comment>
<keyword evidence="7 9" id="KW-1133">Transmembrane helix</keyword>
<name>A0A0U5FYQ2_ASPCI</name>
<dbReference type="Proteomes" id="UP000054771">
    <property type="component" value="Unassembled WGS sequence"/>
</dbReference>
<dbReference type="UniPathway" id="UPA00213"/>
<comment type="cofactor">
    <cofactor evidence="1">
        <name>Mg(2+)</name>
        <dbReference type="ChEBI" id="CHEBI:18420"/>
    </cofactor>
</comment>
<dbReference type="FunFam" id="1.20.120.1780:FF:000001">
    <property type="entry name" value="4-hydroxybenzoate octaprenyltransferase"/>
    <property type="match status" value="1"/>
</dbReference>
<feature type="transmembrane region" description="Helical" evidence="9">
    <location>
        <begin position="124"/>
        <end position="145"/>
    </location>
</feature>
<proteinExistence type="inferred from homology"/>
<feature type="transmembrane region" description="Helical" evidence="9">
    <location>
        <begin position="52"/>
        <end position="70"/>
    </location>
</feature>
<dbReference type="InterPro" id="IPR044878">
    <property type="entry name" value="UbiA_sf"/>
</dbReference>
<evidence type="ECO:0000256" key="4">
    <source>
        <dbReference type="ARBA" id="ARBA00005985"/>
    </source>
</evidence>
<dbReference type="InterPro" id="IPR000537">
    <property type="entry name" value="UbiA_prenyltransferase"/>
</dbReference>
<dbReference type="OrthoDB" id="18170at2759"/>
<evidence type="ECO:0000256" key="8">
    <source>
        <dbReference type="ARBA" id="ARBA00023136"/>
    </source>
</evidence>
<feature type="transmembrane region" description="Helical" evidence="9">
    <location>
        <begin position="151"/>
        <end position="167"/>
    </location>
</feature>
<dbReference type="PANTHER" id="PTHR11048">
    <property type="entry name" value="PRENYLTRANSFERASES"/>
    <property type="match status" value="1"/>
</dbReference>
<dbReference type="GO" id="GO:0005743">
    <property type="term" value="C:mitochondrial inner membrane"/>
    <property type="evidence" value="ECO:0007669"/>
    <property type="project" value="TreeGrafter"/>
</dbReference>
<feature type="transmembrane region" description="Helical" evidence="9">
    <location>
        <begin position="291"/>
        <end position="310"/>
    </location>
</feature>
<dbReference type="PROSITE" id="PS00943">
    <property type="entry name" value="UBIA"/>
    <property type="match status" value="1"/>
</dbReference>
<dbReference type="GO" id="GO:0016114">
    <property type="term" value="P:terpenoid biosynthetic process"/>
    <property type="evidence" value="ECO:0007669"/>
    <property type="project" value="UniProtKB-UniPathway"/>
</dbReference>
<keyword evidence="5" id="KW-0808">Transferase</keyword>
<comment type="pathway">
    <text evidence="3">Secondary metabolite biosynthesis; terpenoid biosynthesis.</text>
</comment>
<evidence type="ECO:0000313" key="10">
    <source>
        <dbReference type="EMBL" id="CEL03470.1"/>
    </source>
</evidence>
<feature type="transmembrane region" description="Helical" evidence="9">
    <location>
        <begin position="179"/>
        <end position="198"/>
    </location>
</feature>
<evidence type="ECO:0000256" key="6">
    <source>
        <dbReference type="ARBA" id="ARBA00022692"/>
    </source>
</evidence>
<sequence length="349" mass="37899">MGSTKTETSKPQGETLALNNYSGDHAPTTGFLSYLPLSWIPYIQLARLSPPAGLFLIYFPHVFGFMHAALHLSTPVPDILRAGAVLFGGSFFVSNAIHIWNDLIDAPLDALVTRTKNRPIPRGAVSPTAALIYTATQAIGAALFLPLFPHSHAWLYALPSILGWTYYPYAKRHTNYPQVVLGLCLAWGVVMGELSLGVEAISFPTGFSVETLLTGELHLNPAILSLVAANTLWTVIYDTVYAHQDVEDDLKAGIKSIAVLWRQQTKVLLWGSWVALGVLLSYCGYVSNLGFLYYGIAVLGATGSLGRMIAQVDLADEQSCWWWFGNGFWLAGGAITAGFAVEYVLQSSA</sequence>
<evidence type="ECO:0000256" key="2">
    <source>
        <dbReference type="ARBA" id="ARBA00004141"/>
    </source>
</evidence>
<dbReference type="InterPro" id="IPR039653">
    <property type="entry name" value="Prenyltransferase"/>
</dbReference>
<dbReference type="Gene3D" id="1.20.120.1780">
    <property type="entry name" value="UbiA prenyltransferase"/>
    <property type="match status" value="1"/>
</dbReference>
<evidence type="ECO:0000256" key="5">
    <source>
        <dbReference type="ARBA" id="ARBA00022679"/>
    </source>
</evidence>
<dbReference type="OMA" id="AKRHTHF"/>
<evidence type="ECO:0000256" key="9">
    <source>
        <dbReference type="SAM" id="Phobius"/>
    </source>
</evidence>
<dbReference type="GO" id="GO:0006744">
    <property type="term" value="P:ubiquinone biosynthetic process"/>
    <property type="evidence" value="ECO:0007669"/>
    <property type="project" value="TreeGrafter"/>
</dbReference>
<dbReference type="GO" id="GO:0008412">
    <property type="term" value="F:4-hydroxybenzoate polyprenyltransferase activity"/>
    <property type="evidence" value="ECO:0007669"/>
    <property type="project" value="TreeGrafter"/>
</dbReference>
<evidence type="ECO:0000256" key="1">
    <source>
        <dbReference type="ARBA" id="ARBA00001946"/>
    </source>
</evidence>